<proteinExistence type="predicted"/>
<evidence type="ECO:0000313" key="3">
    <source>
        <dbReference type="Proteomes" id="UP000696485"/>
    </source>
</evidence>
<evidence type="ECO:0000256" key="1">
    <source>
        <dbReference type="SAM" id="Phobius"/>
    </source>
</evidence>
<gene>
    <name evidence="2" type="ORF">BG006_006933</name>
</gene>
<feature type="transmembrane region" description="Helical" evidence="1">
    <location>
        <begin position="183"/>
        <end position="203"/>
    </location>
</feature>
<dbReference type="AlphaFoldDB" id="A0A9P5VKQ4"/>
<keyword evidence="1" id="KW-0472">Membrane</keyword>
<keyword evidence="1" id="KW-1133">Transmembrane helix</keyword>
<reference evidence="2" key="1">
    <citation type="journal article" date="2020" name="Fungal Divers.">
        <title>Resolving the Mortierellaceae phylogeny through synthesis of multi-gene phylogenetics and phylogenomics.</title>
        <authorList>
            <person name="Vandepol N."/>
            <person name="Liber J."/>
            <person name="Desiro A."/>
            <person name="Na H."/>
            <person name="Kennedy M."/>
            <person name="Barry K."/>
            <person name="Grigoriev I.V."/>
            <person name="Miller A.N."/>
            <person name="O'Donnell K."/>
            <person name="Stajich J.E."/>
            <person name="Bonito G."/>
        </authorList>
    </citation>
    <scope>NUCLEOTIDE SEQUENCE</scope>
    <source>
        <strain evidence="2">NVP1</strain>
    </source>
</reference>
<dbReference type="Pfam" id="PF10445">
    <property type="entry name" value="DUF2456"/>
    <property type="match status" value="1"/>
</dbReference>
<feature type="transmembrane region" description="Helical" evidence="1">
    <location>
        <begin position="134"/>
        <end position="156"/>
    </location>
</feature>
<organism evidence="2 3">
    <name type="scientific">Podila minutissima</name>
    <dbReference type="NCBI Taxonomy" id="64525"/>
    <lineage>
        <taxon>Eukaryota</taxon>
        <taxon>Fungi</taxon>
        <taxon>Fungi incertae sedis</taxon>
        <taxon>Mucoromycota</taxon>
        <taxon>Mortierellomycotina</taxon>
        <taxon>Mortierellomycetes</taxon>
        <taxon>Mortierellales</taxon>
        <taxon>Mortierellaceae</taxon>
        <taxon>Podila</taxon>
    </lineage>
</organism>
<dbReference type="Proteomes" id="UP000696485">
    <property type="component" value="Unassembled WGS sequence"/>
</dbReference>
<sequence>MPGPKPTADSITTRHVLYLIFMHTIGAMILDFGFNFGLATAMYKSANEGIYLWSLPKTLAGDAAVTIIIQQLLTWFLDRLAVRGDLSKGLVAPLRMPKDTGRVVRWFVGLDHVGVHKSFSDKIGHFFGFHIKRIAVLCVATFVLFWPITVGVLTVLKNHGIEADHGPHNGDFNRWPFPELYKGVYGAAVGMTTPFVSYIALIYNGETQSKSVVTEDVVSNEDV</sequence>
<keyword evidence="3" id="KW-1185">Reference proteome</keyword>
<dbReference type="PANTHER" id="PTHR28297:SF1">
    <property type="entry name" value="FUNGAL PROTEIN"/>
    <property type="match status" value="1"/>
</dbReference>
<dbReference type="PANTHER" id="PTHR28297">
    <property type="entry name" value="FUNGAL PROTEIN"/>
    <property type="match status" value="1"/>
</dbReference>
<dbReference type="EMBL" id="JAAAUY010000423">
    <property type="protein sequence ID" value="KAF9330087.1"/>
    <property type="molecule type" value="Genomic_DNA"/>
</dbReference>
<dbReference type="InterPro" id="IPR018852">
    <property type="entry name" value="DUF2456"/>
</dbReference>
<protein>
    <submittedName>
        <fullName evidence="2">Uncharacterized protein</fullName>
    </submittedName>
</protein>
<evidence type="ECO:0000313" key="2">
    <source>
        <dbReference type="EMBL" id="KAF9330087.1"/>
    </source>
</evidence>
<accession>A0A9P5VKQ4</accession>
<comment type="caution">
    <text evidence="2">The sequence shown here is derived from an EMBL/GenBank/DDBJ whole genome shotgun (WGS) entry which is preliminary data.</text>
</comment>
<keyword evidence="1" id="KW-0812">Transmembrane</keyword>
<feature type="transmembrane region" description="Helical" evidence="1">
    <location>
        <begin position="16"/>
        <end position="39"/>
    </location>
</feature>
<name>A0A9P5VKQ4_9FUNG</name>